<name>D7DJD8_METV0</name>
<protein>
    <recommendedName>
        <fullName evidence="3">AAA ATPase</fullName>
    </recommendedName>
</protein>
<organism evidence="1 2">
    <name type="scientific">Methylotenera versatilis (strain 301)</name>
    <dbReference type="NCBI Taxonomy" id="666681"/>
    <lineage>
        <taxon>Bacteria</taxon>
        <taxon>Pseudomonadati</taxon>
        <taxon>Pseudomonadota</taxon>
        <taxon>Betaproteobacteria</taxon>
        <taxon>Nitrosomonadales</taxon>
        <taxon>Methylophilaceae</taxon>
        <taxon>Methylotenera</taxon>
    </lineage>
</organism>
<evidence type="ECO:0008006" key="3">
    <source>
        <dbReference type="Google" id="ProtNLM"/>
    </source>
</evidence>
<evidence type="ECO:0000313" key="1">
    <source>
        <dbReference type="EMBL" id="ADI30173.1"/>
    </source>
</evidence>
<dbReference type="KEGG" id="meh:M301_1796"/>
<dbReference type="InterPro" id="IPR027417">
    <property type="entry name" value="P-loop_NTPase"/>
</dbReference>
<dbReference type="eggNOG" id="COG3598">
    <property type="taxonomic scope" value="Bacteria"/>
</dbReference>
<accession>D7DJD8</accession>
<evidence type="ECO:0000313" key="2">
    <source>
        <dbReference type="Proteomes" id="UP000000383"/>
    </source>
</evidence>
<dbReference type="OrthoDB" id="34187at2"/>
<reference evidence="1 2" key="2">
    <citation type="journal article" date="2011" name="J. Bacteriol.">
        <title>Genomes of three methylotrophs from a single niche uncover genetic and metabolic divergence of Methylophilaceae.</title>
        <authorList>
            <person name="Lapidus A."/>
            <person name="Clum A."/>
            <person name="Labutti K."/>
            <person name="Kaluzhnaya M.G."/>
            <person name="Lim S."/>
            <person name="Beck D.A."/>
            <person name="Glavina Del Rio T."/>
            <person name="Nolan M."/>
            <person name="Mavromatis K."/>
            <person name="Huntemann M."/>
            <person name="Lucas S."/>
            <person name="Lidstrom M.E."/>
            <person name="Ivanova N."/>
            <person name="Chistoserdova L."/>
        </authorList>
    </citation>
    <scope>NUCLEOTIDE SEQUENCE [LARGE SCALE GENOMIC DNA]</scope>
    <source>
        <strain evidence="1 2">301</strain>
    </source>
</reference>
<dbReference type="Pfam" id="PF13481">
    <property type="entry name" value="AAA_25"/>
    <property type="match status" value="1"/>
</dbReference>
<dbReference type="RefSeq" id="WP_013148485.1">
    <property type="nucleotide sequence ID" value="NC_014207.1"/>
</dbReference>
<proteinExistence type="predicted"/>
<sequence>MDTLIKVDSVSDLIDAANEPDIWIIEGLIEEGDQVVLCGAPKAGKSLMASQIALAVASGGNFLGWRAPIARKVLYVNLELRCKRFGRRLIAQGGDVKQLIKYSNLKTINCLRTLDIRDPKQCEAFAKEVKELEVDLVIWDVLARMHGADENDNPSMRAVMHSIRVASADKAHMIIHHMRKAAAGQENVNLGAAGMRGASSIHGEADLIMSLHVRSGQGARFSVKFSARNIETPEELLLDRDTKLRFHEASDEKMQRLRAVIESAFGIEPICRAKELIHHLMTNFSVQKRSAQYYIETAIEKGWIIDDSSHEDKRYEYKLLNSIISEDTKPNEGARVQ</sequence>
<dbReference type="EMBL" id="CP002056">
    <property type="protein sequence ID" value="ADI30173.1"/>
    <property type="molecule type" value="Genomic_DNA"/>
</dbReference>
<dbReference type="STRING" id="666681.M301_1796"/>
<keyword evidence="2" id="KW-1185">Reference proteome</keyword>
<reference evidence="2" key="1">
    <citation type="submission" date="2010-05" db="EMBL/GenBank/DDBJ databases">
        <title>Complete sequence of Methylotenera sp. 301.</title>
        <authorList>
            <person name="Lucas S."/>
            <person name="Copeland A."/>
            <person name="Lapidus A."/>
            <person name="Cheng J.-F."/>
            <person name="Bruce D."/>
            <person name="Goodwin L."/>
            <person name="Pitluck S."/>
            <person name="Clum A."/>
            <person name="Land M."/>
            <person name="Hauser L."/>
            <person name="Kyrpides N."/>
            <person name="Ivanova N."/>
            <person name="Chistoservova L."/>
            <person name="Kalyuzhnaya M."/>
            <person name="Woyke T."/>
        </authorList>
    </citation>
    <scope>NUCLEOTIDE SEQUENCE [LARGE SCALE GENOMIC DNA]</scope>
    <source>
        <strain evidence="2">301</strain>
    </source>
</reference>
<dbReference type="AlphaFoldDB" id="D7DJD8"/>
<dbReference type="SUPFAM" id="SSF52540">
    <property type="entry name" value="P-loop containing nucleoside triphosphate hydrolases"/>
    <property type="match status" value="1"/>
</dbReference>
<gene>
    <name evidence="1" type="ordered locus">M301_1796</name>
</gene>
<dbReference type="Proteomes" id="UP000000383">
    <property type="component" value="Chromosome"/>
</dbReference>
<dbReference type="Gene3D" id="3.40.50.300">
    <property type="entry name" value="P-loop containing nucleotide triphosphate hydrolases"/>
    <property type="match status" value="1"/>
</dbReference>
<dbReference type="HOGENOM" id="CLU_820479_0_0_4"/>